<dbReference type="Proteomes" id="UP000257109">
    <property type="component" value="Unassembled WGS sequence"/>
</dbReference>
<dbReference type="PANTHER" id="PTHR33223">
    <property type="entry name" value="CCHC-TYPE DOMAIN-CONTAINING PROTEIN"/>
    <property type="match status" value="1"/>
</dbReference>
<dbReference type="Pfam" id="PF03732">
    <property type="entry name" value="Retrotrans_gag"/>
    <property type="match status" value="1"/>
</dbReference>
<evidence type="ECO:0000313" key="2">
    <source>
        <dbReference type="EMBL" id="RDX92555.1"/>
    </source>
</evidence>
<accession>A0A371GPS5</accession>
<gene>
    <name evidence="2" type="ORF">CR513_25304</name>
</gene>
<name>A0A371GPS5_MUCPR</name>
<evidence type="ECO:0000313" key="3">
    <source>
        <dbReference type="Proteomes" id="UP000257109"/>
    </source>
</evidence>
<reference evidence="2" key="1">
    <citation type="submission" date="2018-05" db="EMBL/GenBank/DDBJ databases">
        <title>Draft genome of Mucuna pruriens seed.</title>
        <authorList>
            <person name="Nnadi N.E."/>
            <person name="Vos R."/>
            <person name="Hasami M.H."/>
            <person name="Devisetty U.K."/>
            <person name="Aguiy J.C."/>
        </authorList>
    </citation>
    <scope>NUCLEOTIDE SEQUENCE [LARGE SCALE GENOMIC DNA]</scope>
    <source>
        <strain evidence="2">JCA_2017</strain>
    </source>
</reference>
<evidence type="ECO:0000259" key="1">
    <source>
        <dbReference type="Pfam" id="PF03732"/>
    </source>
</evidence>
<feature type="domain" description="Retrotransposon gag" evidence="1">
    <location>
        <begin position="77"/>
        <end position="137"/>
    </location>
</feature>
<sequence length="286" mass="32161">MKAVEHDELRWQITTMKVAVEKSGGVAREMFNVQAFWGQSFKVVVEPFDGTQDSHAHLKVFQTQMYISGGNDSLSCKLFSDTLTGVAMHWLATLRALSIQSFDDLAASFFSQFAMNKVKRLEVANLFDIRQEKDESLKGNLPSSIMSRFERRGIGDVLTVQARVDATPLPIITFSKKDMRYEPPRQDEPMVVSMITTEYKVEKGSSANILYWSTYRKLGLSAASLEECSGTLYGFAGEQVTIMRVIELETTFGEGNHVHSIPVLYTMVDVNVSYNIIMGRPTLNKL</sequence>
<organism evidence="2 3">
    <name type="scientific">Mucuna pruriens</name>
    <name type="common">Velvet bean</name>
    <name type="synonym">Dolichos pruriens</name>
    <dbReference type="NCBI Taxonomy" id="157652"/>
    <lineage>
        <taxon>Eukaryota</taxon>
        <taxon>Viridiplantae</taxon>
        <taxon>Streptophyta</taxon>
        <taxon>Embryophyta</taxon>
        <taxon>Tracheophyta</taxon>
        <taxon>Spermatophyta</taxon>
        <taxon>Magnoliopsida</taxon>
        <taxon>eudicotyledons</taxon>
        <taxon>Gunneridae</taxon>
        <taxon>Pentapetalae</taxon>
        <taxon>rosids</taxon>
        <taxon>fabids</taxon>
        <taxon>Fabales</taxon>
        <taxon>Fabaceae</taxon>
        <taxon>Papilionoideae</taxon>
        <taxon>50 kb inversion clade</taxon>
        <taxon>NPAAA clade</taxon>
        <taxon>indigoferoid/millettioid clade</taxon>
        <taxon>Phaseoleae</taxon>
        <taxon>Mucuna</taxon>
    </lineage>
</organism>
<dbReference type="PANTHER" id="PTHR33223:SF10">
    <property type="entry name" value="AMINOTRANSFERASE-LIKE PLANT MOBILE DOMAIN-CONTAINING PROTEIN"/>
    <property type="match status" value="1"/>
</dbReference>
<feature type="non-terminal residue" evidence="2">
    <location>
        <position position="1"/>
    </location>
</feature>
<keyword evidence="3" id="KW-1185">Reference proteome</keyword>
<dbReference type="EMBL" id="QJKJ01004846">
    <property type="protein sequence ID" value="RDX92555.1"/>
    <property type="molecule type" value="Genomic_DNA"/>
</dbReference>
<comment type="caution">
    <text evidence="2">The sequence shown here is derived from an EMBL/GenBank/DDBJ whole genome shotgun (WGS) entry which is preliminary data.</text>
</comment>
<dbReference type="InterPro" id="IPR005162">
    <property type="entry name" value="Retrotrans_gag_dom"/>
</dbReference>
<protein>
    <recommendedName>
        <fullName evidence="1">Retrotransposon gag domain-containing protein</fullName>
    </recommendedName>
</protein>
<proteinExistence type="predicted"/>
<dbReference type="AlphaFoldDB" id="A0A371GPS5"/>